<dbReference type="AlphaFoldDB" id="A0A375HXK0"/>
<proteinExistence type="predicted"/>
<reference evidence="3" key="1">
    <citation type="submission" date="2018-02" db="EMBL/GenBank/DDBJ databases">
        <authorList>
            <person name="Hornung B."/>
        </authorList>
    </citation>
    <scope>NUCLEOTIDE SEQUENCE [LARGE SCALE GENOMIC DNA]</scope>
</reference>
<dbReference type="RefSeq" id="WP_119714526.1">
    <property type="nucleotide sequence ID" value="NZ_OMOH01000001.1"/>
</dbReference>
<dbReference type="InterPro" id="IPR011249">
    <property type="entry name" value="Metalloenz_LuxS/M16"/>
</dbReference>
<sequence>MSSEILRPPVDPTSTWRFPLPRVIDLDNGMCIWAYDLPGQYVITAEIVFDVALTDEPAGKEGVAHLAARCCDEGSVDHPGEALARRIEDIGAVFDSSAGSWDTRCGIDVAAPYALAGIDLLDEIVRTPAYADSDVARHKALRLTEIEQQRANSAAMATIGLAQKSWVTGSRQQLPAAGTSTTVPTITAEDVRAFHDRWWRADGATLILAGALPDGLVEHAAEIFGAWPATGVRSGAQPPIPAEGPCPTYVIDRPEAVAADMRVGLIVPGREWENWAPMQVATSAVGGLFGSRLNMELREKHGFTYGVQAGLAASRFNGSFSIQASFRTEVAARAFRGVFELLDLSRRPLEKSEADDAVRFMVGIAPLRYDTADAIAAQASVLASHRVDVNWVNELNERLAATNANQATAAFEATVGKATQEGMMRAVLCGDASRLVPDLRSYGFQVEVIDPVL</sequence>
<evidence type="ECO:0000259" key="1">
    <source>
        <dbReference type="Pfam" id="PF05193"/>
    </source>
</evidence>
<dbReference type="Proteomes" id="UP000265962">
    <property type="component" value="Unassembled WGS sequence"/>
</dbReference>
<keyword evidence="3" id="KW-1185">Reference proteome</keyword>
<dbReference type="Pfam" id="PF05193">
    <property type="entry name" value="Peptidase_M16_C"/>
    <property type="match status" value="1"/>
</dbReference>
<name>A0A375HXK0_9ACTN</name>
<dbReference type="PANTHER" id="PTHR11851">
    <property type="entry name" value="METALLOPROTEASE"/>
    <property type="match status" value="1"/>
</dbReference>
<dbReference type="PANTHER" id="PTHR11851:SF224">
    <property type="entry name" value="PROCESSING PROTEASE"/>
    <property type="match status" value="1"/>
</dbReference>
<accession>A0A375HXK0</accession>
<protein>
    <submittedName>
        <fullName evidence="2">Peptidase M16, C-terminal</fullName>
    </submittedName>
</protein>
<dbReference type="Gene3D" id="3.30.830.10">
    <property type="entry name" value="Metalloenzyme, LuxS/M16 peptidase-like"/>
    <property type="match status" value="2"/>
</dbReference>
<evidence type="ECO:0000313" key="2">
    <source>
        <dbReference type="EMBL" id="SPF67247.1"/>
    </source>
</evidence>
<dbReference type="EMBL" id="OMOH01000001">
    <property type="protein sequence ID" value="SPF67247.1"/>
    <property type="molecule type" value="Genomic_DNA"/>
</dbReference>
<evidence type="ECO:0000313" key="3">
    <source>
        <dbReference type="Proteomes" id="UP000265962"/>
    </source>
</evidence>
<dbReference type="OrthoDB" id="9811314at2"/>
<dbReference type="GO" id="GO:0046872">
    <property type="term" value="F:metal ion binding"/>
    <property type="evidence" value="ECO:0007669"/>
    <property type="project" value="InterPro"/>
</dbReference>
<dbReference type="InterPro" id="IPR007863">
    <property type="entry name" value="Peptidase_M16_C"/>
</dbReference>
<dbReference type="SUPFAM" id="SSF63411">
    <property type="entry name" value="LuxS/MPP-like metallohydrolase"/>
    <property type="match status" value="2"/>
</dbReference>
<dbReference type="InterPro" id="IPR050361">
    <property type="entry name" value="MPP/UQCRC_Complex"/>
</dbReference>
<organism evidence="2 3">
    <name type="scientific">Propionibacterium ruminifibrarum</name>
    <dbReference type="NCBI Taxonomy" id="1962131"/>
    <lineage>
        <taxon>Bacteria</taxon>
        <taxon>Bacillati</taxon>
        <taxon>Actinomycetota</taxon>
        <taxon>Actinomycetes</taxon>
        <taxon>Propionibacteriales</taxon>
        <taxon>Propionibacteriaceae</taxon>
        <taxon>Propionibacterium</taxon>
    </lineage>
</organism>
<gene>
    <name evidence="2" type="ORF">PROPJV5_0259</name>
</gene>
<feature type="domain" description="Peptidase M16 C-terminal" evidence="1">
    <location>
        <begin position="185"/>
        <end position="356"/>
    </location>
</feature>